<name>A0ACC7NHQ9_9BURK</name>
<evidence type="ECO:0000313" key="2">
    <source>
        <dbReference type="Proteomes" id="UP001629235"/>
    </source>
</evidence>
<dbReference type="EMBL" id="JAQQDW010000057">
    <property type="protein sequence ID" value="MFM0106540.1"/>
    <property type="molecule type" value="Genomic_DNA"/>
</dbReference>
<dbReference type="Proteomes" id="UP001629235">
    <property type="component" value="Unassembled WGS sequence"/>
</dbReference>
<protein>
    <submittedName>
        <fullName evidence="1">Gamma-glutamyltransferase family protein</fullName>
    </submittedName>
</protein>
<keyword evidence="2" id="KW-1185">Reference proteome</keyword>
<proteinExistence type="predicted"/>
<comment type="caution">
    <text evidence="1">The sequence shown here is derived from an EMBL/GenBank/DDBJ whole genome shotgun (WGS) entry which is preliminary data.</text>
</comment>
<organism evidence="1 2">
    <name type="scientific">Paraburkholderia rhynchosiae</name>
    <dbReference type="NCBI Taxonomy" id="487049"/>
    <lineage>
        <taxon>Bacteria</taxon>
        <taxon>Pseudomonadati</taxon>
        <taxon>Pseudomonadota</taxon>
        <taxon>Betaproteobacteria</taxon>
        <taxon>Burkholderiales</taxon>
        <taxon>Burkholderiaceae</taxon>
        <taxon>Paraburkholderia</taxon>
    </lineage>
</organism>
<evidence type="ECO:0000313" key="1">
    <source>
        <dbReference type="EMBL" id="MFM0106540.1"/>
    </source>
</evidence>
<gene>
    <name evidence="1" type="ORF">PQR01_24415</name>
</gene>
<reference evidence="1 2" key="1">
    <citation type="journal article" date="2024" name="Chem. Sci.">
        <title>Discovery of megapolipeptins by genome mining of a Burkholderiales bacteria collection.</title>
        <authorList>
            <person name="Paulo B.S."/>
            <person name="Recchia M.J.J."/>
            <person name="Lee S."/>
            <person name="Fergusson C.H."/>
            <person name="Romanowski S.B."/>
            <person name="Hernandez A."/>
            <person name="Krull N."/>
            <person name="Liu D.Y."/>
            <person name="Cavanagh H."/>
            <person name="Bos A."/>
            <person name="Gray C.A."/>
            <person name="Murphy B.T."/>
            <person name="Linington R.G."/>
            <person name="Eustaquio A.S."/>
        </authorList>
    </citation>
    <scope>NUCLEOTIDE SEQUENCE [LARGE SCALE GENOMIC DNA]</scope>
    <source>
        <strain evidence="1 2">RL18-126-BIB-B</strain>
    </source>
</reference>
<accession>A0ACC7NHQ9</accession>
<sequence>MQFDWGNPYPSTAKPFFARNAVATSHPLAAQAGLQMLLAGGNAVDAALATAAMLTVVEPVSCGFGGDAYAIVWDGHTLHGLNATGVAPRAWSLDFFRARHGTDATGLAQQPMRGWDSVTVPGVVSAWAEMHRRFGTLPLADILEPAAVIAERGHLIAPAVARKWTELAPVLEQQPGFAQTFMPHGRAPHMGEKFHSPGHAYTLRLLGREGAAAFYEGELAERMVAFARETGGALDLTDLREHRAEWVDTISRDYRGYTVHELPPNGQGIAALIALGILERFDLRAWPVDSAQSQHLQIEAMKLAFSDVYELVGDPRCMTVSPAEMLDDAYLDARAALIDPHRAGSPAPGLPKPGGTTQISTADERGMMVSLIQSNYRGFGSGVVVPATGISFQNRGAGFSMDPKSVNVVRAGKRPFHTIMPGFLMRDGNPVMSFGVVGAEVQPQAHVQTLVRMLDYGQQPQAACDAPRWKLNRDFTLDVESAVNPGVLRDLQEMGHTLKPHGDQHVDFGSGQFISRLSDNPDHGYVVATDGRRDGRAVGY</sequence>